<protein>
    <recommendedName>
        <fullName evidence="1">DUF3298 domain-containing protein</fullName>
    </recommendedName>
</protein>
<dbReference type="Pfam" id="PF11738">
    <property type="entry name" value="DUF3298"/>
    <property type="match status" value="1"/>
</dbReference>
<evidence type="ECO:0000313" key="2">
    <source>
        <dbReference type="EMBL" id="CAP00118.1"/>
    </source>
</evidence>
<dbReference type="Gene3D" id="3.90.640.20">
    <property type="entry name" value="Heat-shock cognate protein, ATPase"/>
    <property type="match status" value="1"/>
</dbReference>
<dbReference type="InterPro" id="IPR037126">
    <property type="entry name" value="PdaC/RsiV-like_sf"/>
</dbReference>
<dbReference type="KEGG" id="abm:ABSDF0746"/>
<proteinExistence type="predicted"/>
<dbReference type="BioCyc" id="ABAU509170:GCL9-609-MONOMER"/>
<organism evidence="2 3">
    <name type="scientific">Acinetobacter baumannii (strain SDF)</name>
    <dbReference type="NCBI Taxonomy" id="509170"/>
    <lineage>
        <taxon>Bacteria</taxon>
        <taxon>Pseudomonadati</taxon>
        <taxon>Pseudomonadota</taxon>
        <taxon>Gammaproteobacteria</taxon>
        <taxon>Moraxellales</taxon>
        <taxon>Moraxellaceae</taxon>
        <taxon>Acinetobacter</taxon>
        <taxon>Acinetobacter calcoaceticus/baumannii complex</taxon>
    </lineage>
</organism>
<gene>
    <name evidence="2" type="ordered locus">ABSDF0746</name>
</gene>
<feature type="domain" description="DUF3298" evidence="1">
    <location>
        <begin position="185"/>
        <end position="254"/>
    </location>
</feature>
<sequence>MYSGRSEFTGINMQLYDKKTIFILPMLAAMVAVSGCQPKSTAKDEQPASSASVKEQKQAEVPIIQAKVVPVKLPKPKVCLEDGCTEYDFQTVQTNQKWINDYFTNRIKKADPNAFANLADKPVEVPEGEPSSSQSAIYVRYLGQNYNLATFAFQTYSYSAGAAHGMSHQEFVNFDLLNKKHITVEELIKLDVEKQLVDALFDANTNWLQEHNISREKLQLSDNFYYGANGIVFVYPIYELASYAEGMSELTLPYFEAAKYIKPEYLPSVPNYNL</sequence>
<dbReference type="Proteomes" id="UP000001741">
    <property type="component" value="Chromosome"/>
</dbReference>
<dbReference type="EMBL" id="CU468230">
    <property type="protein sequence ID" value="CAP00118.1"/>
    <property type="molecule type" value="Genomic_DNA"/>
</dbReference>
<reference evidence="2 3" key="1">
    <citation type="journal article" date="2008" name="PLoS ONE">
        <title>Comparative analysis of Acinetobacters: three genomes for three lifestyles.</title>
        <authorList>
            <person name="Vallenet D."/>
            <person name="Nordmann P."/>
            <person name="Barbe V."/>
            <person name="Poirel L."/>
            <person name="Mangenot S."/>
            <person name="Bataille E."/>
            <person name="Dossat C."/>
            <person name="Gas S."/>
            <person name="Kreimeyer A."/>
            <person name="Lenoble P."/>
            <person name="Oztas S."/>
            <person name="Poulain J."/>
            <person name="Segurens B."/>
            <person name="Robert C."/>
            <person name="Abergel C."/>
            <person name="Claverie J.M."/>
            <person name="Raoult D."/>
            <person name="Medigue C."/>
            <person name="Weissenbach J."/>
            <person name="Cruveiller S."/>
        </authorList>
    </citation>
    <scope>NUCLEOTIDE SEQUENCE [LARGE SCALE GENOMIC DNA]</scope>
    <source>
        <strain evidence="2 3">SDF</strain>
    </source>
</reference>
<name>B0VSH8_ACIBS</name>
<dbReference type="Gene3D" id="3.30.565.40">
    <property type="entry name" value="Fervidobacterium nodosum Rt17-B1 like"/>
    <property type="match status" value="1"/>
</dbReference>
<dbReference type="InterPro" id="IPR021729">
    <property type="entry name" value="DUF3298"/>
</dbReference>
<evidence type="ECO:0000259" key="1">
    <source>
        <dbReference type="Pfam" id="PF11738"/>
    </source>
</evidence>
<dbReference type="HOGENOM" id="CLU_081540_0_0_6"/>
<evidence type="ECO:0000313" key="3">
    <source>
        <dbReference type="Proteomes" id="UP000001741"/>
    </source>
</evidence>
<accession>B0VSH8</accession>
<dbReference type="AlphaFoldDB" id="B0VSH8"/>